<dbReference type="Pfam" id="PF11951">
    <property type="entry name" value="Fungal_trans_2"/>
    <property type="match status" value="1"/>
</dbReference>
<name>A0A8H2X1W3_9AGAM</name>
<dbReference type="Proteomes" id="UP000663888">
    <property type="component" value="Unassembled WGS sequence"/>
</dbReference>
<evidence type="ECO:0000313" key="2">
    <source>
        <dbReference type="Proteomes" id="UP000663888"/>
    </source>
</evidence>
<dbReference type="EMBL" id="CAJMWX010000284">
    <property type="protein sequence ID" value="CAE6411355.1"/>
    <property type="molecule type" value="Genomic_DNA"/>
</dbReference>
<organism evidence="1 2">
    <name type="scientific">Rhizoctonia solani</name>
    <dbReference type="NCBI Taxonomy" id="456999"/>
    <lineage>
        <taxon>Eukaryota</taxon>
        <taxon>Fungi</taxon>
        <taxon>Dikarya</taxon>
        <taxon>Basidiomycota</taxon>
        <taxon>Agaricomycotina</taxon>
        <taxon>Agaricomycetes</taxon>
        <taxon>Cantharellales</taxon>
        <taxon>Ceratobasidiaceae</taxon>
        <taxon>Rhizoctonia</taxon>
    </lineage>
</organism>
<dbReference type="InterPro" id="IPR021858">
    <property type="entry name" value="Fun_TF"/>
</dbReference>
<sequence>MPILFSYEVPLPAGQPSNPYAPSPAIQEDSVIQWVYGVPNHVVVLFATMKKIQQGRLIPNVEMVALLEQGIRNIPPFTGSSSDRFLAVMRSVVQECWRQAAFVYLYMAVCGDSSDTPRVMEAFKRFMRLLNRTRPGRLPDEFLTSPLMIVSPAAQKSHDREIIKRRAVKLRQRSQPFPTNGSVLRMIEDYWARADAEGRPIVWSDLAISRSRLLGV</sequence>
<evidence type="ECO:0000313" key="1">
    <source>
        <dbReference type="EMBL" id="CAE6411355.1"/>
    </source>
</evidence>
<gene>
    <name evidence="1" type="ORF">RDB_LOCUS12120</name>
</gene>
<dbReference type="AlphaFoldDB" id="A0A8H2X1W3"/>
<reference evidence="1" key="1">
    <citation type="submission" date="2021-01" db="EMBL/GenBank/DDBJ databases">
        <authorList>
            <person name="Kaushik A."/>
        </authorList>
    </citation>
    <scope>NUCLEOTIDE SEQUENCE</scope>
    <source>
        <strain evidence="1">AG4-R118</strain>
    </source>
</reference>
<accession>A0A8H2X1W3</accession>
<comment type="caution">
    <text evidence="1">The sequence shown here is derived from an EMBL/GenBank/DDBJ whole genome shotgun (WGS) entry which is preliminary data.</text>
</comment>
<proteinExistence type="predicted"/>
<protein>
    <submittedName>
        <fullName evidence="1">Uncharacterized protein</fullName>
    </submittedName>
</protein>